<feature type="coiled-coil region" evidence="1">
    <location>
        <begin position="339"/>
        <end position="387"/>
    </location>
</feature>
<reference evidence="3" key="1">
    <citation type="submission" date="2021-07" db="EMBL/GenBank/DDBJ databases">
        <authorList>
            <person name="Durling M."/>
        </authorList>
    </citation>
    <scope>NUCLEOTIDE SEQUENCE</scope>
</reference>
<feature type="compositionally biased region" description="Polar residues" evidence="2">
    <location>
        <begin position="270"/>
        <end position="296"/>
    </location>
</feature>
<feature type="compositionally biased region" description="Polar residues" evidence="2">
    <location>
        <begin position="303"/>
        <end position="312"/>
    </location>
</feature>
<organism evidence="3 4">
    <name type="scientific">Hymenoscyphus albidus</name>
    <dbReference type="NCBI Taxonomy" id="595503"/>
    <lineage>
        <taxon>Eukaryota</taxon>
        <taxon>Fungi</taxon>
        <taxon>Dikarya</taxon>
        <taxon>Ascomycota</taxon>
        <taxon>Pezizomycotina</taxon>
        <taxon>Leotiomycetes</taxon>
        <taxon>Helotiales</taxon>
        <taxon>Helotiaceae</taxon>
        <taxon>Hymenoscyphus</taxon>
    </lineage>
</organism>
<sequence length="413" mass="45959">MSSTSMTPPTKSPVADEQLNVEFDWSSDSHSSTPLDWGFQPPLDPDLSNFSAFSDIDSLFGPELSFEGLSPKTQSTGGTQEYLPEESLLVGSSGLAGDDIVSITILGSTTAKPLDISAPEYLERHTSIDVESSTATVQTREEYILSLRQKLKREFFPKNQELTEDNIDEISSDLGRIEKAGTIPPSIIRDTKIRRLFRTIITLEMIPRDNELQIKERVSRLLTSWAEPAILSTTQAQSKSAPPQTLIDLTGADSDHEYVTPPDTPKSGLLPTSSTYSNPSISTETNSRPASNGNSNTKKRKSSLVSSNSTTPGKCRRTQRVTTVKQHLADEMHHSSQWLAGMEKSINDCEADLVALEEKKARFLAEIEEKREEVTRRKNEFIELKNSMVAWGARNEVVSEEWKSCWLFRSSIK</sequence>
<dbReference type="AlphaFoldDB" id="A0A9N9QA03"/>
<evidence type="ECO:0000313" key="4">
    <source>
        <dbReference type="Proteomes" id="UP000701801"/>
    </source>
</evidence>
<evidence type="ECO:0000256" key="1">
    <source>
        <dbReference type="SAM" id="Coils"/>
    </source>
</evidence>
<gene>
    <name evidence="3" type="ORF">HYALB_00011915</name>
</gene>
<keyword evidence="4" id="KW-1185">Reference proteome</keyword>
<feature type="region of interest" description="Disordered" evidence="2">
    <location>
        <begin position="233"/>
        <end position="325"/>
    </location>
</feature>
<accession>A0A9N9QA03</accession>
<name>A0A9N9QA03_9HELO</name>
<feature type="compositionally biased region" description="Low complexity" evidence="2">
    <location>
        <begin position="1"/>
        <end position="13"/>
    </location>
</feature>
<evidence type="ECO:0000313" key="3">
    <source>
        <dbReference type="EMBL" id="CAG8979561.1"/>
    </source>
</evidence>
<protein>
    <submittedName>
        <fullName evidence="3">Uncharacterized protein</fullName>
    </submittedName>
</protein>
<feature type="compositionally biased region" description="Polar residues" evidence="2">
    <location>
        <begin position="233"/>
        <end position="243"/>
    </location>
</feature>
<keyword evidence="1" id="KW-0175">Coiled coil</keyword>
<proteinExistence type="predicted"/>
<feature type="region of interest" description="Disordered" evidence="2">
    <location>
        <begin position="1"/>
        <end position="41"/>
    </location>
</feature>
<dbReference type="Proteomes" id="UP000701801">
    <property type="component" value="Unassembled WGS sequence"/>
</dbReference>
<dbReference type="EMBL" id="CAJVRM010000320">
    <property type="protein sequence ID" value="CAG8979561.1"/>
    <property type="molecule type" value="Genomic_DNA"/>
</dbReference>
<evidence type="ECO:0000256" key="2">
    <source>
        <dbReference type="SAM" id="MobiDB-lite"/>
    </source>
</evidence>
<comment type="caution">
    <text evidence="3">The sequence shown here is derived from an EMBL/GenBank/DDBJ whole genome shotgun (WGS) entry which is preliminary data.</text>
</comment>